<proteinExistence type="predicted"/>
<dbReference type="PANTHER" id="PTHR34591">
    <property type="entry name" value="OS03G0653100 PROTEIN-RELATED"/>
    <property type="match status" value="1"/>
</dbReference>
<keyword evidence="3" id="KW-1185">Reference proteome</keyword>
<name>A0A6G1EJF2_9ORYZ</name>
<dbReference type="OrthoDB" id="690186at2759"/>
<feature type="compositionally biased region" description="Acidic residues" evidence="1">
    <location>
        <begin position="120"/>
        <end position="131"/>
    </location>
</feature>
<comment type="caution">
    <text evidence="2">The sequence shown here is derived from an EMBL/GenBank/DDBJ whole genome shotgun (WGS) entry which is preliminary data.</text>
</comment>
<evidence type="ECO:0008006" key="4">
    <source>
        <dbReference type="Google" id="ProtNLM"/>
    </source>
</evidence>
<protein>
    <recommendedName>
        <fullName evidence="4">F-box associated domain-containing protein</fullName>
    </recommendedName>
</protein>
<dbReference type="Proteomes" id="UP000479710">
    <property type="component" value="Unassembled WGS sequence"/>
</dbReference>
<gene>
    <name evidence="2" type="ORF">E2562_014521</name>
</gene>
<reference evidence="2 3" key="1">
    <citation type="submission" date="2019-11" db="EMBL/GenBank/DDBJ databases">
        <title>Whole genome sequence of Oryza granulata.</title>
        <authorList>
            <person name="Li W."/>
        </authorList>
    </citation>
    <scope>NUCLEOTIDE SEQUENCE [LARGE SCALE GENOMIC DNA]</scope>
    <source>
        <strain evidence="3">cv. Menghai</strain>
        <tissue evidence="2">Leaf</tissue>
    </source>
</reference>
<dbReference type="AlphaFoldDB" id="A0A6G1EJF2"/>
<organism evidence="2 3">
    <name type="scientific">Oryza meyeriana var. granulata</name>
    <dbReference type="NCBI Taxonomy" id="110450"/>
    <lineage>
        <taxon>Eukaryota</taxon>
        <taxon>Viridiplantae</taxon>
        <taxon>Streptophyta</taxon>
        <taxon>Embryophyta</taxon>
        <taxon>Tracheophyta</taxon>
        <taxon>Spermatophyta</taxon>
        <taxon>Magnoliopsida</taxon>
        <taxon>Liliopsida</taxon>
        <taxon>Poales</taxon>
        <taxon>Poaceae</taxon>
        <taxon>BOP clade</taxon>
        <taxon>Oryzoideae</taxon>
        <taxon>Oryzeae</taxon>
        <taxon>Oryzinae</taxon>
        <taxon>Oryza</taxon>
        <taxon>Oryza meyeriana</taxon>
    </lineage>
</organism>
<feature type="region of interest" description="Disordered" evidence="1">
    <location>
        <begin position="120"/>
        <end position="149"/>
    </location>
</feature>
<dbReference type="PANTHER" id="PTHR34591:SF21">
    <property type="entry name" value="F-BOX DOMAIN CONTAINING PROTEIN, EXPRESSED"/>
    <property type="match status" value="1"/>
</dbReference>
<evidence type="ECO:0000313" key="3">
    <source>
        <dbReference type="Proteomes" id="UP000479710"/>
    </source>
</evidence>
<evidence type="ECO:0000256" key="1">
    <source>
        <dbReference type="SAM" id="MobiDB-lite"/>
    </source>
</evidence>
<sequence length="313" mass="35675">MPNGDGAWWSVIDHCDGLVLCDVQWGSRLAVCNPATRRCAVLPPRAEPTRYSGAYLAFDPAASAPHYEVFLIPNLPEKPPPPPVRPNLEAHRRRRTFPLQHEMAGPFCLDKMFSSLEVNGAEETEVDEEFEQQPAESPPTPPSSMDDDPYSLMEWPPLPYRLEVFSSRTGQWEERAFVREGEKVTTVEDMLPLGYAYRGPRRGYSVYWQGALYVHCRGAFVTRYSLSNSKYQLIETPINIANYKWEKPYLGKSKMGVLFGMIHGCQLSVWILHESAGQMEWVIKYQDDLRPLAKKVWTLSESGGQFGWVLKKT</sequence>
<dbReference type="EMBL" id="SPHZ02000003">
    <property type="protein sequence ID" value="KAF0924716.1"/>
    <property type="molecule type" value="Genomic_DNA"/>
</dbReference>
<accession>A0A6G1EJF2</accession>
<evidence type="ECO:0000313" key="2">
    <source>
        <dbReference type="EMBL" id="KAF0924716.1"/>
    </source>
</evidence>